<protein>
    <submittedName>
        <fullName evidence="2">Uncharacterized protein</fullName>
    </submittedName>
</protein>
<evidence type="ECO:0000313" key="2">
    <source>
        <dbReference type="EMBL" id="EIJ88458.1"/>
    </source>
</evidence>
<dbReference type="EMBL" id="GL870878">
    <property type="protein sequence ID" value="EIJ88458.1"/>
    <property type="molecule type" value="Genomic_DNA"/>
</dbReference>
<dbReference type="InParanoid" id="I3EGW1"/>
<keyword evidence="1" id="KW-1133">Transmembrane helix</keyword>
<sequence>MLHNRKFLKRSVMRRTAIVKYSLRLSVYLVILTIFGVVVCSSNNVFSDINLGMNNPESSSYEGVPTENTLYYNGQAGRANNYVDDYLINPPTAEDLMNIPISQLYNSNIPGVPFNIEAYFPRRLDAIKITDNQMPTTSSQMHNTERLPIDRKTPDLVNTEGSAPVIKKRKYTEDTEEEIEIIERSTDTRNFSILYMVRNSKEYANFINSLHRYKLAMAKATKNDEQSVPIFFTPEVNIQDIYPKLMDDIKNAAEESKIIWYGLYSIKQEKNVRTKLEFIKDISMGSYKVDQMFKNYNSLYTYELIFNLNKYLTKECPSCYNISLMNLITEESMPFNSNQITIGDIYLKREMSLPWHAESLLLSYIDQALQTSFAEFEENLDDLQLKRRLLLILCIPEIYEDLFYMKYEEISRVKNRILAIFSNRVVKAQCSLFCIIEYLHGNIYNKKHIMEESYKKLQEATASYCFLYKHSEIDIYKLVYKTFADFYKYSLYLYEVDTDYHINNGHLTEKQKISYDAMKKYIKIPENNIIPYQGKGVVIAHNYSRCIVRFQYVGSMPANERMLDNIVDKQTRYNYKYKEGIELSYRRHYHVQVVDNSAHRVHIMHIPFFV</sequence>
<gene>
    <name evidence="2" type="ORF">NEQG_01148</name>
</gene>
<evidence type="ECO:0000313" key="3">
    <source>
        <dbReference type="Proteomes" id="UP000002872"/>
    </source>
</evidence>
<accession>I3EGW1</accession>
<dbReference type="VEuPathDB" id="MicrosporidiaDB:NEQG_01148"/>
<dbReference type="Proteomes" id="UP000002872">
    <property type="component" value="Unassembled WGS sequence"/>
</dbReference>
<evidence type="ECO:0000256" key="1">
    <source>
        <dbReference type="SAM" id="Phobius"/>
    </source>
</evidence>
<organism evidence="2 3">
    <name type="scientific">Nematocida parisii (strain ERTm3)</name>
    <name type="common">Nematode killer fungus</name>
    <dbReference type="NCBI Taxonomy" id="935791"/>
    <lineage>
        <taxon>Eukaryota</taxon>
        <taxon>Fungi</taxon>
        <taxon>Fungi incertae sedis</taxon>
        <taxon>Microsporidia</taxon>
        <taxon>Nematocida</taxon>
    </lineage>
</organism>
<feature type="transmembrane region" description="Helical" evidence="1">
    <location>
        <begin position="21"/>
        <end position="39"/>
    </location>
</feature>
<dbReference type="HOGENOM" id="CLU_523848_0_0_1"/>
<dbReference type="AlphaFoldDB" id="I3EGW1"/>
<feature type="non-terminal residue" evidence="2">
    <location>
        <position position="610"/>
    </location>
</feature>
<name>I3EGW1_NEMP3</name>
<keyword evidence="1" id="KW-0472">Membrane</keyword>
<keyword evidence="1" id="KW-0812">Transmembrane</keyword>
<proteinExistence type="predicted"/>
<dbReference type="OrthoDB" id="10381577at2759"/>
<reference evidence="2" key="1">
    <citation type="submission" date="2011-01" db="EMBL/GenBank/DDBJ databases">
        <title>The Genome Sequence of Nematocida parisii strain ERTm3.</title>
        <authorList>
            <consortium name="The Broad Institute Genome Sequencing Platform"/>
            <consortium name="The Broad Institute Genome Sequencing Center for Infectious Disease"/>
            <person name="Cuomo C."/>
            <person name="Troemel E."/>
            <person name="Young S.K."/>
            <person name="Zeng Q."/>
            <person name="Gargeya S."/>
            <person name="Fitzgerald M."/>
            <person name="Haas B."/>
            <person name="Abouelleil A."/>
            <person name="Alvarado L."/>
            <person name="Arachchi H.M."/>
            <person name="Berlin A."/>
            <person name="Chapman S.B."/>
            <person name="Gearin G."/>
            <person name="Goldberg J."/>
            <person name="Griggs A."/>
            <person name="Gujja S."/>
            <person name="Hansen M."/>
            <person name="Heiman D."/>
            <person name="Howarth C."/>
            <person name="Larimer J."/>
            <person name="Lui A."/>
            <person name="MacDonald P.J.P."/>
            <person name="McCowen C."/>
            <person name="Montmayeur A."/>
            <person name="Murphy C."/>
            <person name="Neiman D."/>
            <person name="Pearson M."/>
            <person name="Priest M."/>
            <person name="Roberts A."/>
            <person name="Saif S."/>
            <person name="Shea T."/>
            <person name="Sisk P."/>
            <person name="Stolte C."/>
            <person name="Sykes S."/>
            <person name="Wortman J."/>
            <person name="Nusbaum C."/>
            <person name="Birren B."/>
        </authorList>
    </citation>
    <scope>NUCLEOTIDE SEQUENCE</scope>
    <source>
        <strain evidence="2">ERTm3</strain>
    </source>
</reference>
<keyword evidence="3" id="KW-1185">Reference proteome</keyword>